<evidence type="ECO:0000313" key="3">
    <source>
        <dbReference type="Proteomes" id="UP000292886"/>
    </source>
</evidence>
<proteinExistence type="predicted"/>
<dbReference type="KEGG" id="wei:EQG49_12080"/>
<accession>A0A4P6YW73</accession>
<gene>
    <name evidence="2" type="ORF">EQG49_12080</name>
</gene>
<evidence type="ECO:0000313" key="2">
    <source>
        <dbReference type="EMBL" id="QBO37139.1"/>
    </source>
</evidence>
<evidence type="ECO:0000259" key="1">
    <source>
        <dbReference type="Pfam" id="PF01248"/>
    </source>
</evidence>
<dbReference type="AlphaFoldDB" id="A0A4P6YW73"/>
<dbReference type="Gene3D" id="3.30.1330.30">
    <property type="match status" value="1"/>
</dbReference>
<name>A0A4P6YW73_9LACO</name>
<dbReference type="OrthoDB" id="9794863at2"/>
<protein>
    <submittedName>
        <fullName evidence="2">YlxQ-related RNA-binding protein</fullName>
    </submittedName>
</protein>
<dbReference type="NCBIfam" id="NF005585">
    <property type="entry name" value="PRK07283.1"/>
    <property type="match status" value="1"/>
</dbReference>
<dbReference type="SUPFAM" id="SSF55315">
    <property type="entry name" value="L30e-like"/>
    <property type="match status" value="1"/>
</dbReference>
<dbReference type="InterPro" id="IPR004038">
    <property type="entry name" value="Ribosomal_eL8/eL30/eS12/Gad45"/>
</dbReference>
<dbReference type="Proteomes" id="UP000292886">
    <property type="component" value="Chromosome"/>
</dbReference>
<dbReference type="Pfam" id="PF01248">
    <property type="entry name" value="Ribosomal_L7Ae"/>
    <property type="match status" value="1"/>
</dbReference>
<keyword evidence="3" id="KW-1185">Reference proteome</keyword>
<dbReference type="InterPro" id="IPR029064">
    <property type="entry name" value="Ribosomal_eL30-like_sf"/>
</dbReference>
<reference evidence="3" key="1">
    <citation type="submission" date="2019-03" db="EMBL/GenBank/DDBJ databases">
        <title>Weissella sp. 26KH-42 Genome sequencing.</title>
        <authorList>
            <person name="Heo J."/>
            <person name="Kim S.-J."/>
            <person name="Kim J.-S."/>
            <person name="Hong S.-B."/>
            <person name="Kwon S.-W."/>
        </authorList>
    </citation>
    <scope>NUCLEOTIDE SEQUENCE [LARGE SCALE GENOMIC DNA]</scope>
    <source>
        <strain evidence="3">26KH-42</strain>
    </source>
</reference>
<feature type="domain" description="Ribosomal protein eL8/eL30/eS12/Gadd45" evidence="1">
    <location>
        <begin position="20"/>
        <end position="96"/>
    </location>
</feature>
<dbReference type="EMBL" id="CP037940">
    <property type="protein sequence ID" value="QBO37139.1"/>
    <property type="molecule type" value="Genomic_DNA"/>
</dbReference>
<sequence length="118" mass="12837">MLITNKPERNYSAMQNNEQKVLSMLGLARRAGKLVTGEELVLNAVRANKTNLVFLASDAGQATAKKVTDKTTFYNVPLVTTFTKQALNDATGMARTIYGVSDAGFAKKIKQLINEKGV</sequence>
<organism evidence="2 3">
    <name type="scientific">Periweissella cryptocerci</name>
    <dbReference type="NCBI Taxonomy" id="2506420"/>
    <lineage>
        <taxon>Bacteria</taxon>
        <taxon>Bacillati</taxon>
        <taxon>Bacillota</taxon>
        <taxon>Bacilli</taxon>
        <taxon>Lactobacillales</taxon>
        <taxon>Lactobacillaceae</taxon>
        <taxon>Periweissella</taxon>
    </lineage>
</organism>